<evidence type="ECO:0000256" key="8">
    <source>
        <dbReference type="ARBA" id="ARBA00022729"/>
    </source>
</evidence>
<keyword evidence="7" id="KW-0479">Metal-binding</keyword>
<evidence type="ECO:0000256" key="16">
    <source>
        <dbReference type="ARBA" id="ARBA00023303"/>
    </source>
</evidence>
<dbReference type="CDD" id="cd01463">
    <property type="entry name" value="vWA_VGCC_like"/>
    <property type="match status" value="1"/>
</dbReference>
<dbReference type="Gene3D" id="3.30.450.20">
    <property type="entry name" value="PAS domain"/>
    <property type="match status" value="1"/>
</dbReference>
<evidence type="ECO:0000256" key="2">
    <source>
        <dbReference type="ARBA" id="ARBA00007060"/>
    </source>
</evidence>
<name>A0A8C5A7H9_GADMO</name>
<keyword evidence="13" id="KW-0472">Membrane</keyword>
<feature type="signal peptide" evidence="17">
    <location>
        <begin position="1"/>
        <end position="32"/>
    </location>
</feature>
<dbReference type="GO" id="GO:0005891">
    <property type="term" value="C:voltage-gated calcium channel complex"/>
    <property type="evidence" value="ECO:0007669"/>
    <property type="project" value="TreeGrafter"/>
</dbReference>
<dbReference type="SMART" id="SM00327">
    <property type="entry name" value="VWA"/>
    <property type="match status" value="1"/>
</dbReference>
<comment type="subcellular location">
    <subcellularLocation>
        <location evidence="1">Membrane</location>
        <topology evidence="1">Single-pass type I membrane protein</topology>
    </subcellularLocation>
</comment>
<keyword evidence="15" id="KW-0325">Glycoprotein</keyword>
<evidence type="ECO:0000256" key="7">
    <source>
        <dbReference type="ARBA" id="ARBA00022723"/>
    </source>
</evidence>
<proteinExistence type="inferred from homology"/>
<evidence type="ECO:0000256" key="6">
    <source>
        <dbReference type="ARBA" id="ARBA00022692"/>
    </source>
</evidence>
<organism evidence="19 20">
    <name type="scientific">Gadus morhua</name>
    <name type="common">Atlantic cod</name>
    <dbReference type="NCBI Taxonomy" id="8049"/>
    <lineage>
        <taxon>Eukaryota</taxon>
        <taxon>Metazoa</taxon>
        <taxon>Chordata</taxon>
        <taxon>Craniata</taxon>
        <taxon>Vertebrata</taxon>
        <taxon>Euteleostomi</taxon>
        <taxon>Actinopterygii</taxon>
        <taxon>Neopterygii</taxon>
        <taxon>Teleostei</taxon>
        <taxon>Neoteleostei</taxon>
        <taxon>Acanthomorphata</taxon>
        <taxon>Zeiogadaria</taxon>
        <taxon>Gadariae</taxon>
        <taxon>Gadiformes</taxon>
        <taxon>Gadoidei</taxon>
        <taxon>Gadidae</taxon>
        <taxon>Gadus</taxon>
    </lineage>
</organism>
<keyword evidence="20" id="KW-1185">Reference proteome</keyword>
<dbReference type="InterPro" id="IPR036465">
    <property type="entry name" value="vWFA_dom_sf"/>
</dbReference>
<evidence type="ECO:0000256" key="12">
    <source>
        <dbReference type="ARBA" id="ARBA00023065"/>
    </source>
</evidence>
<dbReference type="Proteomes" id="UP000694546">
    <property type="component" value="Chromosome 1"/>
</dbReference>
<reference evidence="19" key="2">
    <citation type="submission" date="2025-08" db="UniProtKB">
        <authorList>
            <consortium name="Ensembl"/>
        </authorList>
    </citation>
    <scope>IDENTIFICATION</scope>
</reference>
<dbReference type="GO" id="GO:0046872">
    <property type="term" value="F:metal ion binding"/>
    <property type="evidence" value="ECO:0007669"/>
    <property type="project" value="UniProtKB-KW"/>
</dbReference>
<dbReference type="InterPro" id="IPR051173">
    <property type="entry name" value="Ca_channel_alpha-2/delta"/>
</dbReference>
<evidence type="ECO:0000256" key="11">
    <source>
        <dbReference type="ARBA" id="ARBA00022989"/>
    </source>
</evidence>
<keyword evidence="4" id="KW-0109">Calcium transport</keyword>
<accession>A0A8C5A7H9</accession>
<keyword evidence="8 17" id="KW-0732">Signal</keyword>
<dbReference type="Pfam" id="PF08473">
    <property type="entry name" value="VGCC_alpha2"/>
    <property type="match status" value="1"/>
</dbReference>
<evidence type="ECO:0000256" key="3">
    <source>
        <dbReference type="ARBA" id="ARBA00022448"/>
    </source>
</evidence>
<dbReference type="Pfam" id="PF00092">
    <property type="entry name" value="VWA"/>
    <property type="match status" value="1"/>
</dbReference>
<feature type="domain" description="VWFA" evidence="18">
    <location>
        <begin position="246"/>
        <end position="428"/>
    </location>
</feature>
<evidence type="ECO:0000256" key="14">
    <source>
        <dbReference type="ARBA" id="ARBA00023157"/>
    </source>
</evidence>
<dbReference type="PROSITE" id="PS50234">
    <property type="entry name" value="VWFA"/>
    <property type="match status" value="1"/>
</dbReference>
<evidence type="ECO:0000256" key="4">
    <source>
        <dbReference type="ARBA" id="ARBA00022568"/>
    </source>
</evidence>
<dbReference type="SUPFAM" id="SSF53300">
    <property type="entry name" value="vWA-like"/>
    <property type="match status" value="1"/>
</dbReference>
<evidence type="ECO:0000259" key="18">
    <source>
        <dbReference type="PROSITE" id="PS50234"/>
    </source>
</evidence>
<dbReference type="Pfam" id="PF08399">
    <property type="entry name" value="VWA_N"/>
    <property type="match status" value="1"/>
</dbReference>
<evidence type="ECO:0000256" key="17">
    <source>
        <dbReference type="SAM" id="SignalP"/>
    </source>
</evidence>
<gene>
    <name evidence="19" type="primary">CACNA2D3</name>
</gene>
<reference evidence="19" key="3">
    <citation type="submission" date="2025-09" db="UniProtKB">
        <authorList>
            <consortium name="Ensembl"/>
        </authorList>
    </citation>
    <scope>IDENTIFICATION</scope>
</reference>
<keyword evidence="12" id="KW-0406">Ion transport</keyword>
<sequence>CKMQVDPRTVSPRARCARLFLVCLTLSSGVIGVGGSHQSIPPSVVKLWASAFGGEMKSISAKYSGSQLLQKKYKEFERAVRVEEINGLQLVKKLAEDMEEMFDKKAQAMKVHSITVLVADVRGSVLQYEYFNAVLINEVDKENNSSNDHFNNLPVNLSLSVVQVPTNMYNKDSAIVNGVYWSEALNKVFVDNFEKDPSLIWQYFGSAKGFFRQYPGIKWKPDEHGVIAFDCRNRKWYIQAATSPKNVVILVDVSGSMKGLRLTIARQTVSSILDTLGDDDFFNIIAYNEELHYVEKCLNGTLVQADVTNKDYFRLRLDKLFAKGIGMLDVALTEAFNLLTDFNQTGRGSECSQAIMLVTDGAVDTYDAVFAKYNWPDRKVRIFPYLIGRESAFADNLKWMACANKGYFTQISTLADVQENVMEYLHVLSRPKVIDQEHDTVWTEAYIDNTMEDGRDPVLMTTVAMPVFSTKNETVGILLGVVGTDVPVSELLKTIPKYKLGIHGYAFAITNNGYILTHPDLRPLYGDGKKRGGRKPSYSSVDLSEVEWEDRDDALRNAMVNRKTGIFSMEVKKTVDKGKRVLVLHNDYYYTDIKGTPFSLGVALSRGHGKFFFRGNVTVEEGLHDLEHPDVELADEWTYCNTDEYPEHRYLSQIEAIKLYLSGHEPLLQCDKELIQEVLFDAVVTAPLEAYWTSLVLNKSENSDKGVEIAYLGSRTGLSRINLFVVPDELTNQDFLTAEDKEGVFNADHFPLWYKRAAEQVPGTFVYSLPFNSGSENRSVVLASTAIQLLDERRSPIAAAVGIQMKLDFFKKKFWTASRQVAPLSCSLHPVTQNINCYLIDNNGFVLVAEDYTLTGKFFGEAEGAVMNKLLQMGSFKRDVWLRFSVCMLWFVRFLVEFNLYSWWHSDLTVKAQRSGRPMYVPCDTEYPAFVSERTIKENTGNIDCDGCLKSFVVQQIPSSNLFMVVVDNKCDCSMVEPLTSTAHNESLKCERLKFQKDRRRPDTCHPFHPEVTATTHTQISLLALLIRLCSLNNDIIRPYRMQHV</sequence>
<keyword evidence="3" id="KW-0813">Transport</keyword>
<evidence type="ECO:0000256" key="10">
    <source>
        <dbReference type="ARBA" id="ARBA00022882"/>
    </source>
</evidence>
<evidence type="ECO:0000256" key="5">
    <source>
        <dbReference type="ARBA" id="ARBA00022673"/>
    </source>
</evidence>
<evidence type="ECO:0000256" key="9">
    <source>
        <dbReference type="ARBA" id="ARBA00022837"/>
    </source>
</evidence>
<keyword evidence="9" id="KW-0106">Calcium</keyword>
<evidence type="ECO:0000313" key="20">
    <source>
        <dbReference type="Proteomes" id="UP000694546"/>
    </source>
</evidence>
<keyword evidence="6" id="KW-0812">Transmembrane</keyword>
<keyword evidence="14" id="KW-1015">Disulfide bond</keyword>
<keyword evidence="11" id="KW-1133">Transmembrane helix</keyword>
<evidence type="ECO:0000256" key="1">
    <source>
        <dbReference type="ARBA" id="ARBA00004479"/>
    </source>
</evidence>
<dbReference type="PANTHER" id="PTHR10166">
    <property type="entry name" value="VOLTAGE-DEPENDENT CALCIUM CHANNEL SUBUNIT ALPHA-2/DELTA-RELATED"/>
    <property type="match status" value="1"/>
</dbReference>
<dbReference type="AlphaFoldDB" id="A0A8C5A7H9"/>
<comment type="similarity">
    <text evidence="2">Belongs to the calcium channel subunit alpha-2/delta family.</text>
</comment>
<dbReference type="Gene3D" id="3.40.50.410">
    <property type="entry name" value="von Willebrand factor, type A domain"/>
    <property type="match status" value="1"/>
</dbReference>
<evidence type="ECO:0000313" key="19">
    <source>
        <dbReference type="Ensembl" id="ENSGMOP00000027300.1"/>
    </source>
</evidence>
<dbReference type="PANTHER" id="PTHR10166:SF25">
    <property type="entry name" value="VOLTAGE-DEPENDENT CALCIUM CHANNEL SUBUNIT ALPHA-2_DELTA-3"/>
    <property type="match status" value="1"/>
</dbReference>
<feature type="chain" id="PRO_5045823483" evidence="17">
    <location>
        <begin position="33"/>
        <end position="1045"/>
    </location>
</feature>
<dbReference type="InterPro" id="IPR013608">
    <property type="entry name" value="VWA_N"/>
</dbReference>
<keyword evidence="10" id="KW-0851">Voltage-gated channel</keyword>
<dbReference type="GO" id="GO:0005245">
    <property type="term" value="F:voltage-gated calcium channel activity"/>
    <property type="evidence" value="ECO:0007669"/>
    <property type="project" value="TreeGrafter"/>
</dbReference>
<dbReference type="InterPro" id="IPR013680">
    <property type="entry name" value="VDCC_a2/dsu"/>
</dbReference>
<evidence type="ECO:0000256" key="13">
    <source>
        <dbReference type="ARBA" id="ARBA00023136"/>
    </source>
</evidence>
<protein>
    <submittedName>
        <fullName evidence="19">Calcium voltage-gated channel auxiliary subunit alpha2delta 3</fullName>
    </submittedName>
</protein>
<dbReference type="Ensembl" id="ENSGMOT00000045596.1">
    <property type="protein sequence ID" value="ENSGMOP00000027300.1"/>
    <property type="gene ID" value="ENSGMOG00000011163.2"/>
</dbReference>
<dbReference type="GeneTree" id="ENSGT00940000155766"/>
<keyword evidence="16" id="KW-0407">Ion channel</keyword>
<dbReference type="InterPro" id="IPR002035">
    <property type="entry name" value="VWF_A"/>
</dbReference>
<dbReference type="CDD" id="cd12912">
    <property type="entry name" value="PDC2_MCP_like"/>
    <property type="match status" value="1"/>
</dbReference>
<reference evidence="19" key="1">
    <citation type="submission" date="2019-07" db="EMBL/GenBank/DDBJ databases">
        <authorList>
            <consortium name="Wellcome Sanger Institute Data Sharing"/>
        </authorList>
    </citation>
    <scope>NUCLEOTIDE SEQUENCE [LARGE SCALE GENOMIC DNA]</scope>
</reference>
<keyword evidence="5" id="KW-0107">Calcium channel</keyword>
<evidence type="ECO:0000256" key="15">
    <source>
        <dbReference type="ARBA" id="ARBA00023180"/>
    </source>
</evidence>